<dbReference type="Proteomes" id="UP001150238">
    <property type="component" value="Unassembled WGS sequence"/>
</dbReference>
<proteinExistence type="predicted"/>
<dbReference type="EMBL" id="JANVFS010000014">
    <property type="protein sequence ID" value="KAJ4481534.1"/>
    <property type="molecule type" value="Genomic_DNA"/>
</dbReference>
<name>A0A9W9DQT2_9AGAR</name>
<protein>
    <submittedName>
        <fullName evidence="2">Uncharacterized protein</fullName>
    </submittedName>
</protein>
<reference evidence="2" key="1">
    <citation type="submission" date="2022-08" db="EMBL/GenBank/DDBJ databases">
        <authorList>
            <consortium name="DOE Joint Genome Institute"/>
            <person name="Min B."/>
            <person name="Riley R."/>
            <person name="Sierra-Patev S."/>
            <person name="Naranjo-Ortiz M."/>
            <person name="Looney B."/>
            <person name="Konkel Z."/>
            <person name="Slot J.C."/>
            <person name="Sakamoto Y."/>
            <person name="Steenwyk J.L."/>
            <person name="Rokas A."/>
            <person name="Carro J."/>
            <person name="Camarero S."/>
            <person name="Ferreira P."/>
            <person name="Molpeceres G."/>
            <person name="Ruiz-Duenas F.J."/>
            <person name="Serrano A."/>
            <person name="Henrissat B."/>
            <person name="Drula E."/>
            <person name="Hughes K.W."/>
            <person name="Mata J.L."/>
            <person name="Ishikawa N.K."/>
            <person name="Vargas-Isla R."/>
            <person name="Ushijima S."/>
            <person name="Smith C.A."/>
            <person name="Ahrendt S."/>
            <person name="Andreopoulos W."/>
            <person name="He G."/>
            <person name="Labutti K."/>
            <person name="Lipzen A."/>
            <person name="Ng V."/>
            <person name="Sandor L."/>
            <person name="Barry K."/>
            <person name="Martinez A.T."/>
            <person name="Xiao Y."/>
            <person name="Gibbons J.G."/>
            <person name="Terashima K."/>
            <person name="Hibbett D.S."/>
            <person name="Grigoriev I.V."/>
        </authorList>
    </citation>
    <scope>NUCLEOTIDE SEQUENCE</scope>
    <source>
        <strain evidence="2">Sp2 HRB7682 ss15</strain>
    </source>
</reference>
<accession>A0A9W9DQT2</accession>
<feature type="compositionally biased region" description="Basic and acidic residues" evidence="1">
    <location>
        <begin position="126"/>
        <end position="157"/>
    </location>
</feature>
<feature type="compositionally biased region" description="Basic residues" evidence="1">
    <location>
        <begin position="163"/>
        <end position="175"/>
    </location>
</feature>
<evidence type="ECO:0000256" key="1">
    <source>
        <dbReference type="SAM" id="MobiDB-lite"/>
    </source>
</evidence>
<evidence type="ECO:0000313" key="2">
    <source>
        <dbReference type="EMBL" id="KAJ4481534.1"/>
    </source>
</evidence>
<sequence>MLIRLIPSASQPTVLFKLVFENLPETLQTPAAWVNHLASLDSDDLEIPELMHALDKAVGVQGILEQVTFDLVEQKIKCVFFDGETEEWHIGSCYQGLLGEAAHRRKVDLVRRLDSVIDDVNESAAEVERERRREEERKEQKRMREEDERLDAAKQDEIAASIHGRRSRPGHKKQRSLLMNLVS</sequence>
<reference evidence="2" key="2">
    <citation type="journal article" date="2023" name="Proc. Natl. Acad. Sci. U.S.A.">
        <title>A global phylogenomic analysis of the shiitake genus Lentinula.</title>
        <authorList>
            <person name="Sierra-Patev S."/>
            <person name="Min B."/>
            <person name="Naranjo-Ortiz M."/>
            <person name="Looney B."/>
            <person name="Konkel Z."/>
            <person name="Slot J.C."/>
            <person name="Sakamoto Y."/>
            <person name="Steenwyk J.L."/>
            <person name="Rokas A."/>
            <person name="Carro J."/>
            <person name="Camarero S."/>
            <person name="Ferreira P."/>
            <person name="Molpeceres G."/>
            <person name="Ruiz-Duenas F.J."/>
            <person name="Serrano A."/>
            <person name="Henrissat B."/>
            <person name="Drula E."/>
            <person name="Hughes K.W."/>
            <person name="Mata J.L."/>
            <person name="Ishikawa N.K."/>
            <person name="Vargas-Isla R."/>
            <person name="Ushijima S."/>
            <person name="Smith C.A."/>
            <person name="Donoghue J."/>
            <person name="Ahrendt S."/>
            <person name="Andreopoulos W."/>
            <person name="He G."/>
            <person name="LaButti K."/>
            <person name="Lipzen A."/>
            <person name="Ng V."/>
            <person name="Riley R."/>
            <person name="Sandor L."/>
            <person name="Barry K."/>
            <person name="Martinez A.T."/>
            <person name="Xiao Y."/>
            <person name="Gibbons J.G."/>
            <person name="Terashima K."/>
            <person name="Grigoriev I.V."/>
            <person name="Hibbett D."/>
        </authorList>
    </citation>
    <scope>NUCLEOTIDE SEQUENCE</scope>
    <source>
        <strain evidence="2">Sp2 HRB7682 ss15</strain>
    </source>
</reference>
<organism evidence="2 3">
    <name type="scientific">Lentinula lateritia</name>
    <dbReference type="NCBI Taxonomy" id="40482"/>
    <lineage>
        <taxon>Eukaryota</taxon>
        <taxon>Fungi</taxon>
        <taxon>Dikarya</taxon>
        <taxon>Basidiomycota</taxon>
        <taxon>Agaricomycotina</taxon>
        <taxon>Agaricomycetes</taxon>
        <taxon>Agaricomycetidae</taxon>
        <taxon>Agaricales</taxon>
        <taxon>Marasmiineae</taxon>
        <taxon>Omphalotaceae</taxon>
        <taxon>Lentinula</taxon>
    </lineage>
</organism>
<gene>
    <name evidence="2" type="ORF">C8J55DRAFT_56078</name>
</gene>
<evidence type="ECO:0000313" key="3">
    <source>
        <dbReference type="Proteomes" id="UP001150238"/>
    </source>
</evidence>
<comment type="caution">
    <text evidence="2">The sequence shown here is derived from an EMBL/GenBank/DDBJ whole genome shotgun (WGS) entry which is preliminary data.</text>
</comment>
<dbReference type="AlphaFoldDB" id="A0A9W9DQT2"/>
<feature type="region of interest" description="Disordered" evidence="1">
    <location>
        <begin position="124"/>
        <end position="183"/>
    </location>
</feature>